<dbReference type="OrthoDB" id="10049726at2759"/>
<proteinExistence type="predicted"/>
<evidence type="ECO:0000313" key="2">
    <source>
        <dbReference type="EMBL" id="OXA62002.1"/>
    </source>
</evidence>
<accession>A0A226EWN0</accession>
<keyword evidence="3" id="KW-1185">Reference proteome</keyword>
<feature type="region of interest" description="Disordered" evidence="1">
    <location>
        <begin position="155"/>
        <end position="186"/>
    </location>
</feature>
<evidence type="ECO:0000256" key="1">
    <source>
        <dbReference type="SAM" id="MobiDB-lite"/>
    </source>
</evidence>
<evidence type="ECO:0000313" key="3">
    <source>
        <dbReference type="Proteomes" id="UP000198287"/>
    </source>
</evidence>
<sequence>MLQILEKLHIFIITLNWMDCCLISSAFSGFCSTFSGFFRLSPDFFLYSPSGHLILKFFILILEIGGSGGGDLFEVSKMVKFTCCVCDSKSGVRKSMRSANEDSLWGILRGAMLDIGKIVRPDDLVCGGCFAFLHVNSKRGAVNLQLRLDQVAKSRPRSFSKPTPCEDPVASMELDPDVLQLPPNTD</sequence>
<dbReference type="AlphaFoldDB" id="A0A226EWN0"/>
<gene>
    <name evidence="2" type="ORF">Fcan01_01225</name>
</gene>
<reference evidence="2 3" key="1">
    <citation type="submission" date="2015-12" db="EMBL/GenBank/DDBJ databases">
        <title>The genome of Folsomia candida.</title>
        <authorList>
            <person name="Faddeeva A."/>
            <person name="Derks M.F."/>
            <person name="Anvar Y."/>
            <person name="Smit S."/>
            <person name="Van Straalen N."/>
            <person name="Roelofs D."/>
        </authorList>
    </citation>
    <scope>NUCLEOTIDE SEQUENCE [LARGE SCALE GENOMIC DNA]</scope>
    <source>
        <strain evidence="2 3">VU population</strain>
        <tissue evidence="2">Whole body</tissue>
    </source>
</reference>
<organism evidence="2 3">
    <name type="scientific">Folsomia candida</name>
    <name type="common">Springtail</name>
    <dbReference type="NCBI Taxonomy" id="158441"/>
    <lineage>
        <taxon>Eukaryota</taxon>
        <taxon>Metazoa</taxon>
        <taxon>Ecdysozoa</taxon>
        <taxon>Arthropoda</taxon>
        <taxon>Hexapoda</taxon>
        <taxon>Collembola</taxon>
        <taxon>Entomobryomorpha</taxon>
        <taxon>Isotomoidea</taxon>
        <taxon>Isotomidae</taxon>
        <taxon>Proisotominae</taxon>
        <taxon>Folsomia</taxon>
    </lineage>
</organism>
<dbReference type="Proteomes" id="UP000198287">
    <property type="component" value="Unassembled WGS sequence"/>
</dbReference>
<protein>
    <submittedName>
        <fullName evidence="2">Uncharacterized protein</fullName>
    </submittedName>
</protein>
<comment type="caution">
    <text evidence="2">The sequence shown here is derived from an EMBL/GenBank/DDBJ whole genome shotgun (WGS) entry which is preliminary data.</text>
</comment>
<name>A0A226EWN0_FOLCA</name>
<dbReference type="EMBL" id="LNIX01000001">
    <property type="protein sequence ID" value="OXA62002.1"/>
    <property type="molecule type" value="Genomic_DNA"/>
</dbReference>